<evidence type="ECO:0000256" key="1">
    <source>
        <dbReference type="SAM" id="MobiDB-lite"/>
    </source>
</evidence>
<comment type="caution">
    <text evidence="2">The sequence shown here is derived from an EMBL/GenBank/DDBJ whole genome shotgun (WGS) entry which is preliminary data.</text>
</comment>
<dbReference type="AlphaFoldDB" id="A0A3R9PKQ9"/>
<accession>A0A3R9PKQ9</accession>
<protein>
    <submittedName>
        <fullName evidence="2">Aldo/keto reductase</fullName>
    </submittedName>
</protein>
<feature type="compositionally biased region" description="Basic and acidic residues" evidence="1">
    <location>
        <begin position="1"/>
        <end position="17"/>
    </location>
</feature>
<evidence type="ECO:0000313" key="3">
    <source>
        <dbReference type="Proteomes" id="UP000277582"/>
    </source>
</evidence>
<feature type="region of interest" description="Disordered" evidence="1">
    <location>
        <begin position="1"/>
        <end position="23"/>
    </location>
</feature>
<organism evidence="2 3">
    <name type="scientific">Candidatus Methanodesulfokora washburnensis</name>
    <dbReference type="NCBI Taxonomy" id="2478471"/>
    <lineage>
        <taxon>Archaea</taxon>
        <taxon>Thermoproteota</taxon>
        <taxon>Candidatus Korarchaeia</taxon>
        <taxon>Candidatus Korarchaeia incertae sedis</taxon>
        <taxon>Candidatus Methanodesulfokora</taxon>
    </lineage>
</organism>
<sequence>MLPIDHEDRKEIGKTGEKVSAIGSGTWGIKDREKARKAL</sequence>
<evidence type="ECO:0000313" key="2">
    <source>
        <dbReference type="EMBL" id="RSN79090.1"/>
    </source>
</evidence>
<dbReference type="EMBL" id="RCOS01000003">
    <property type="protein sequence ID" value="RSN79090.1"/>
    <property type="molecule type" value="Genomic_DNA"/>
</dbReference>
<proteinExistence type="predicted"/>
<keyword evidence="3" id="KW-1185">Reference proteome</keyword>
<gene>
    <name evidence="2" type="ORF">D6D85_00200</name>
</gene>
<name>A0A3R9PKQ9_9CREN</name>
<feature type="non-terminal residue" evidence="2">
    <location>
        <position position="39"/>
    </location>
</feature>
<dbReference type="Proteomes" id="UP000277582">
    <property type="component" value="Unassembled WGS sequence"/>
</dbReference>
<reference evidence="2 3" key="1">
    <citation type="submission" date="2018-10" db="EMBL/GenBank/DDBJ databases">
        <title>Co-occurring genomic capacity for anaerobic methane metabolism and dissimilatory sulfite reduction discovered in the Korarchaeota.</title>
        <authorList>
            <person name="Mckay L.J."/>
            <person name="Dlakic M."/>
            <person name="Fields M.W."/>
            <person name="Delmont T.O."/>
            <person name="Eren A.M."/>
            <person name="Jay Z.J."/>
            <person name="Klingelsmith K.B."/>
            <person name="Rusch D.B."/>
            <person name="Inskeep W.P."/>
        </authorList>
    </citation>
    <scope>NUCLEOTIDE SEQUENCE [LARGE SCALE GENOMIC DNA]</scope>
    <source>
        <strain evidence="2 3">MDKW</strain>
    </source>
</reference>